<keyword evidence="2" id="KW-1185">Reference proteome</keyword>
<dbReference type="EMBL" id="CM041532">
    <property type="protein sequence ID" value="KAI3376438.1"/>
    <property type="molecule type" value="Genomic_DNA"/>
</dbReference>
<dbReference type="Proteomes" id="UP000831701">
    <property type="component" value="Chromosome 2"/>
</dbReference>
<name>A0ACB8X9P2_9TELE</name>
<reference evidence="1" key="1">
    <citation type="submission" date="2022-04" db="EMBL/GenBank/DDBJ databases">
        <title>Jade perch genome.</title>
        <authorList>
            <person name="Chao B."/>
        </authorList>
    </citation>
    <scope>NUCLEOTIDE SEQUENCE</scope>
    <source>
        <strain evidence="1">CB-2022</strain>
    </source>
</reference>
<sequence>MAGLCTVRSFSNSKPWITPDIKALLKEKRRAFVSGNKEELKSVQRELRRMIRKGKNSYRRKMEHQLQQNNICGVWKGLKTISGFKEPKSQPVGDQGSHPPDTSSSHSVLRPSPPSTPPCSSLLLTSHQVRNALKKNRARKAAGPDGISSRLLKSCADQLCGIFGYTFNLSLKLGRVPQLWKTSCIVPVPKTPHPKELNNSYRPVALTSHLMKTLERLVLAHLRPLVSSFMDPLQFAYQPDIGVDDAVIYLLHTSLTHLEKAGSTVRIMFFDFSSAFNTIQPRLLGDKLQLAGVDHHLTTWILDYLTHRPQFVRVQGFESDRLLCRTGAPQGKRFWLLSCSPSTLQTFHTILHPVISRSSLMTLLLLASSQMGTTESTEDLFRTLRTGACGTTSRSTLVKPRSWWWISAGVDSPPAPVSIQGMDIDTVKSYKYLGVHLNDSLDWSDNTNVPCQEGQQQTVPAQEAEVFWSAGTTPQDLL</sequence>
<organism evidence="1 2">
    <name type="scientific">Scortum barcoo</name>
    <name type="common">barcoo grunter</name>
    <dbReference type="NCBI Taxonomy" id="214431"/>
    <lineage>
        <taxon>Eukaryota</taxon>
        <taxon>Metazoa</taxon>
        <taxon>Chordata</taxon>
        <taxon>Craniata</taxon>
        <taxon>Vertebrata</taxon>
        <taxon>Euteleostomi</taxon>
        <taxon>Actinopterygii</taxon>
        <taxon>Neopterygii</taxon>
        <taxon>Teleostei</taxon>
        <taxon>Neoteleostei</taxon>
        <taxon>Acanthomorphata</taxon>
        <taxon>Eupercaria</taxon>
        <taxon>Centrarchiformes</taxon>
        <taxon>Terapontoidei</taxon>
        <taxon>Terapontidae</taxon>
        <taxon>Scortum</taxon>
    </lineage>
</organism>
<protein>
    <submittedName>
        <fullName evidence="1">Uncharacterized protein</fullName>
    </submittedName>
</protein>
<comment type="caution">
    <text evidence="1">The sequence shown here is derived from an EMBL/GenBank/DDBJ whole genome shotgun (WGS) entry which is preliminary data.</text>
</comment>
<proteinExistence type="predicted"/>
<evidence type="ECO:0000313" key="1">
    <source>
        <dbReference type="EMBL" id="KAI3376438.1"/>
    </source>
</evidence>
<evidence type="ECO:0000313" key="2">
    <source>
        <dbReference type="Proteomes" id="UP000831701"/>
    </source>
</evidence>
<accession>A0ACB8X9P2</accession>
<gene>
    <name evidence="1" type="ORF">L3Q82_016906</name>
</gene>